<feature type="compositionally biased region" description="Polar residues" evidence="2">
    <location>
        <begin position="1180"/>
        <end position="1193"/>
    </location>
</feature>
<feature type="region of interest" description="Disordered" evidence="2">
    <location>
        <begin position="1925"/>
        <end position="1949"/>
    </location>
</feature>
<dbReference type="PANTHER" id="PTHR19964">
    <property type="entry name" value="MULTIPLE PDZ DOMAIN PROTEIN"/>
    <property type="match status" value="1"/>
</dbReference>
<dbReference type="CDD" id="cd06671">
    <property type="entry name" value="PDZ7_MUPP1-PD6_PATJ-like"/>
    <property type="match status" value="1"/>
</dbReference>
<gene>
    <name evidence="4" type="ORF">OXX778_LOCUS1024</name>
</gene>
<dbReference type="EMBL" id="CAJNOC010000059">
    <property type="protein sequence ID" value="CAF0710871.1"/>
    <property type="molecule type" value="Genomic_DNA"/>
</dbReference>
<dbReference type="CDD" id="cd06673">
    <property type="entry name" value="PDZ10_MUPP1-PDZ8_PATJ-like"/>
    <property type="match status" value="1"/>
</dbReference>
<dbReference type="InterPro" id="IPR036034">
    <property type="entry name" value="PDZ_sf"/>
</dbReference>
<feature type="domain" description="PDZ" evidence="3">
    <location>
        <begin position="537"/>
        <end position="632"/>
    </location>
</feature>
<feature type="domain" description="PDZ" evidence="3">
    <location>
        <begin position="2137"/>
        <end position="2205"/>
    </location>
</feature>
<dbReference type="InterPro" id="IPR051342">
    <property type="entry name" value="PDZ_scaffold"/>
</dbReference>
<feature type="coiled-coil region" evidence="1">
    <location>
        <begin position="1964"/>
        <end position="1991"/>
    </location>
</feature>
<sequence>MDNIGTRFQNNLNKNNDENILKSNDQILRINGIYLNNDTSNIRLALSDLFLIKNLKSNEIDINKNHINNNKSNSNNNNNLIKLELLISRNISRKLIKKNLQLPEILFNKYLKSLSSSSSCSSLSILSGKYSSSSSSSTSSTTKGLDSIPTESKHKKDLLFYNLKNDSLRIRSFNQDRSSFSPTKENINQIQMTYKDMMVLNTEWTQLEIIDLLNELPKHNENNTENNTTQIGASSGSGGFGFGITGNKSTGVVVKVITPGGSAAKDGRLRGNDQIFQIGDINVRSMSSEQVAAVLRQPAFHGQYVKFLVARPVHNSVNDIELLNTNEIITLNEESPKKEIMNIKQPNSQNKCYLIKTSSIMDKKVDFKNLLTPEIIEENGEKSHEEIILDETLHENIPQNEPDHLENEQKSHELNDPNLYLIEIERKNKPNEFPNLLDYLNSEISNSFFSLDSVDDNYFIKNFDSKSIKFEKLDFYDLLIEINQFDLKSVNNEIITNMPNLILKFSKDLDLKFKLIRQKWLNFLIRESLDLGSYDLEIIISRIDKTKSKNLGISLEGTVDLDDNGQEKFPHHYIRSIMSNGPVDNSLDCKFKPGDELLEVNSIKLYAINYLELLEHLRSLGSKMVILVCARKLKKIFLPNKRAKSEGFLNSDSDIKIDSSSIESLSKELTKSTPNIIENISNENLLQKPIFNSGQKICVRSRSLELNGLALWSRNVNYFSLKKNDKGLGFSLIDYQSDPFNPLSKTMIVIRALVPGGVAHLDGRLMPGQRLVSINEIILDDDLIFKDNVKKSTSSINELKTALSHANVKTLDLLKYTVNVLKSLPIGQLVRLGVQKPLPYPDAEVSKSLPQQKIITSSNYDLEIKENENLDSEKNIIKFEDSDNEAFLENNLNLSDKKYEEFMKYGIVATSAPAILNELVNNDEKNNHHFYTSASQLKLNTLTHFSRVCSKSNLKLNLLDTNFSSDINDKLESLNNIKTSTPKMHNKELTKKESNYICINKTLPIMQFSAFKDEENENVDCFFDKNECHYLNNSSNFLNQLLCNQKQNEKNVPNLENDKQLLNEEQFNQAFILNANKKLKSWIRSNNIEEDYIIDQEILEIESNLNENNIVFLDQEIYDDTQSKKAKNSENITRMLHDMASFKWPTIQIDSISITGDKNEDLNKPVAKKKSKRKSRTFEEQNNYISKSRSPSGARTLRNFPDNSRYRSISQGNPNIHRIPNKKPVSSSRNSSLSTSVKIINILGKEIVKLPSYLEREIRIKKNFYPLGILSVDCFADEGINGCVVKKIDENSACARDNRLKVGDYLLSVNNEQMRILTNSSARAILNRASLTSKDVVIIYIPLDEAINFKSSVLKMERNKITISSSRSHGCIQSNNSHYSSRSSSTSSNKSSLSSSSNSSHFSLSSNSSLSSSNASLKNFDKEPDEQNTKNRLKSNDKKKSQNYLTASHDNKKKTTIECDSKYQKKRKIKKDELQLDQIETLTISLSKQEENNPEQTMLKSNDFNPNELNSNLWGQPRIIIIEREENKSLGISIVGGKLDVCTKSDDSSQINNFISGIFIKHVLENSPAGLSGTLKTGDRILAVNDIDLSPATHDKAVEVIRNAKSPVKFLIQSLICVDNLQSPNDENMIDKSKQIIDESNKYNYTLETMLEKYNYLLDSKENDSNDSNQRNKLFIYRLKRNFPNESLGLSLSGNVNLNKTSVFVCGIYPNSIAHTHGLIQIGDQILEINGQCLYGRAHSNVTPLIKNIKDLDVYLVVFRSVDNIQQMFRPNQNNMIHLNSSVNKNEVMTPLATSTNPSSSYRSSVSGDNYELKMSNSISNISMEKQSGNTTDKVVRKVELKKGSSGFGIAICEDKYGRLIIRGLNSNGIAFQDGRIQIGDEILAVNNIKVNTMKYDDVMNLLHSTKDPVEFQLSKPEILSSSLSNSSTIQSNHNSNINSSSPSNATSPQRIKKIGFLDLVNHQTKKEEKIKEKSNEINQEKNTNETENLKKNLIEQKACEKNTHNLNDEPKTNQIKVGEETWIEIDRGKLGLGLSIVGGSDTQLPGIIIHDIYQNGAAFKDRRLAIGDQLLKVNNIDLITATHDQALNALRQTSDTVKLLVHRGFTPDENSVPKSMNASFNSFCNYDDERYLNILIVDLNKKFGKGLGFSIIGRRNGSGVFISHIIEGGCAHKDGRLTIGDLILEVNGQDIRKSAYNDVAFLLKTLPQGKVTLKIGRFKTSANASNSNSVCASLNGSKTTSRRNSNSETTTIENIKSSRTNSFKPCIKK</sequence>
<dbReference type="OrthoDB" id="6022711at2759"/>
<dbReference type="CDD" id="cd00136">
    <property type="entry name" value="PDZ_canonical"/>
    <property type="match status" value="1"/>
</dbReference>
<dbReference type="Gene3D" id="2.30.42.10">
    <property type="match status" value="9"/>
</dbReference>
<feature type="domain" description="PDZ" evidence="3">
    <location>
        <begin position="2023"/>
        <end position="2106"/>
    </location>
</feature>
<dbReference type="Pfam" id="PF00595">
    <property type="entry name" value="PDZ"/>
    <property type="match status" value="7"/>
</dbReference>
<dbReference type="SMART" id="SM00228">
    <property type="entry name" value="PDZ"/>
    <property type="match status" value="9"/>
</dbReference>
<evidence type="ECO:0000313" key="4">
    <source>
        <dbReference type="EMBL" id="CAF0710871.1"/>
    </source>
</evidence>
<feature type="region of interest" description="Disordered" evidence="2">
    <location>
        <begin position="1365"/>
        <end position="1452"/>
    </location>
</feature>
<proteinExistence type="predicted"/>
<reference evidence="4" key="1">
    <citation type="submission" date="2021-02" db="EMBL/GenBank/DDBJ databases">
        <authorList>
            <person name="Nowell W R."/>
        </authorList>
    </citation>
    <scope>NUCLEOTIDE SEQUENCE</scope>
    <source>
        <strain evidence="4">Ploen Becks lab</strain>
    </source>
</reference>
<comment type="caution">
    <text evidence="4">The sequence shown here is derived from an EMBL/GenBank/DDBJ whole genome shotgun (WGS) entry which is preliminary data.</text>
</comment>
<feature type="region of interest" description="Disordered" evidence="2">
    <location>
        <begin position="1158"/>
        <end position="1230"/>
    </location>
</feature>
<keyword evidence="1" id="KW-0175">Coiled coil</keyword>
<dbReference type="PROSITE" id="PS50106">
    <property type="entry name" value="PDZ"/>
    <property type="match status" value="9"/>
</dbReference>
<feature type="compositionally biased region" description="Low complexity" evidence="2">
    <location>
        <begin position="1374"/>
        <end position="1417"/>
    </location>
</feature>
<feature type="region of interest" description="Disordered" evidence="2">
    <location>
        <begin position="129"/>
        <end position="149"/>
    </location>
</feature>
<dbReference type="PANTHER" id="PTHR19964:SF92">
    <property type="entry name" value="PATJ HOMOLOG"/>
    <property type="match status" value="1"/>
</dbReference>
<dbReference type="Proteomes" id="UP000663879">
    <property type="component" value="Unassembled WGS sequence"/>
</dbReference>
<evidence type="ECO:0000313" key="5">
    <source>
        <dbReference type="Proteomes" id="UP000663879"/>
    </source>
</evidence>
<feature type="compositionally biased region" description="Low complexity" evidence="2">
    <location>
        <begin position="129"/>
        <end position="147"/>
    </location>
</feature>
<protein>
    <recommendedName>
        <fullName evidence="3">PDZ domain-containing protein</fullName>
    </recommendedName>
</protein>
<evidence type="ECO:0000256" key="2">
    <source>
        <dbReference type="SAM" id="MobiDB-lite"/>
    </source>
</evidence>
<feature type="region of interest" description="Disordered" evidence="2">
    <location>
        <begin position="2225"/>
        <end position="2252"/>
    </location>
</feature>
<dbReference type="InterPro" id="IPR001478">
    <property type="entry name" value="PDZ"/>
</dbReference>
<feature type="domain" description="PDZ" evidence="3">
    <location>
        <begin position="718"/>
        <end position="775"/>
    </location>
</feature>
<name>A0A813M3H1_9BILA</name>
<feature type="domain" description="PDZ" evidence="3">
    <location>
        <begin position="1257"/>
        <end position="1329"/>
    </location>
</feature>
<feature type="compositionally biased region" description="Basic residues" evidence="2">
    <location>
        <begin position="1166"/>
        <end position="1175"/>
    </location>
</feature>
<evidence type="ECO:0000259" key="3">
    <source>
        <dbReference type="PROSITE" id="PS50106"/>
    </source>
</evidence>
<feature type="compositionally biased region" description="Basic and acidic residues" evidence="2">
    <location>
        <begin position="1419"/>
        <end position="1440"/>
    </location>
</feature>
<feature type="domain" description="PDZ" evidence="3">
    <location>
        <begin position="1676"/>
        <end position="1748"/>
    </location>
</feature>
<organism evidence="4 5">
    <name type="scientific">Brachionus calyciflorus</name>
    <dbReference type="NCBI Taxonomy" id="104777"/>
    <lineage>
        <taxon>Eukaryota</taxon>
        <taxon>Metazoa</taxon>
        <taxon>Spiralia</taxon>
        <taxon>Gnathifera</taxon>
        <taxon>Rotifera</taxon>
        <taxon>Eurotatoria</taxon>
        <taxon>Monogononta</taxon>
        <taxon>Pseudotrocha</taxon>
        <taxon>Ploima</taxon>
        <taxon>Brachionidae</taxon>
        <taxon>Brachionus</taxon>
    </lineage>
</organism>
<feature type="domain" description="PDZ" evidence="3">
    <location>
        <begin position="1838"/>
        <end position="1918"/>
    </location>
</feature>
<feature type="domain" description="PDZ" evidence="3">
    <location>
        <begin position="1519"/>
        <end position="1616"/>
    </location>
</feature>
<dbReference type="SUPFAM" id="SSF50156">
    <property type="entry name" value="PDZ domain-like"/>
    <property type="match status" value="9"/>
</dbReference>
<feature type="domain" description="PDZ" evidence="3">
    <location>
        <begin position="228"/>
        <end position="297"/>
    </location>
</feature>
<evidence type="ECO:0000256" key="1">
    <source>
        <dbReference type="SAM" id="Coils"/>
    </source>
</evidence>
<accession>A0A813M3H1</accession>
<keyword evidence="5" id="KW-1185">Reference proteome</keyword>